<reference evidence="3 4" key="1">
    <citation type="submission" date="2017-09" db="EMBL/GenBank/DDBJ databases">
        <title>Bloom of a denitrifying methanotroph, Candidatus Methylomirabilis limnetica, in a deep stratified lake.</title>
        <authorList>
            <person name="Graf J.S."/>
            <person name="Marchant H.K."/>
            <person name="Tienken D."/>
            <person name="Hach P.F."/>
            <person name="Brand A."/>
            <person name="Schubert C.J."/>
            <person name="Kuypers M.M."/>
            <person name="Milucka J."/>
        </authorList>
    </citation>
    <scope>NUCLEOTIDE SEQUENCE [LARGE SCALE GENOMIC DNA]</scope>
    <source>
        <strain evidence="3 4">Zug</strain>
    </source>
</reference>
<dbReference type="AlphaFoldDB" id="A0A2T4TZY8"/>
<reference evidence="4" key="2">
    <citation type="journal article" date="2018" name="Environ. Microbiol.">
        <title>Bloom of a denitrifying methanotroph, 'Candidatus Methylomirabilis limnetica', in a deep stratified lake.</title>
        <authorList>
            <person name="Graf J.S."/>
            <person name="Mayr M.J."/>
            <person name="Marchant H.K."/>
            <person name="Tienken D."/>
            <person name="Hach P.F."/>
            <person name="Brand A."/>
            <person name="Schubert C.J."/>
            <person name="Kuypers M.M."/>
            <person name="Milucka J."/>
        </authorList>
    </citation>
    <scope>NUCLEOTIDE SEQUENCE [LARGE SCALE GENOMIC DNA]</scope>
    <source>
        <strain evidence="4">Zug</strain>
    </source>
</reference>
<comment type="caution">
    <text evidence="3">The sequence shown here is derived from an EMBL/GenBank/DDBJ whole genome shotgun (WGS) entry which is preliminary data.</text>
</comment>
<evidence type="ECO:0000256" key="1">
    <source>
        <dbReference type="ARBA" id="ARBA00009981"/>
    </source>
</evidence>
<evidence type="ECO:0008006" key="5">
    <source>
        <dbReference type="Google" id="ProtNLM"/>
    </source>
</evidence>
<protein>
    <recommendedName>
        <fullName evidence="5">Antitoxin</fullName>
    </recommendedName>
</protein>
<comment type="similarity">
    <text evidence="1">Belongs to the phD/YefM antitoxin family.</text>
</comment>
<feature type="region of interest" description="Disordered" evidence="2">
    <location>
        <begin position="28"/>
        <end position="52"/>
    </location>
</feature>
<accession>A0A2T4TZY8</accession>
<proteinExistence type="inferred from homology"/>
<evidence type="ECO:0000313" key="4">
    <source>
        <dbReference type="Proteomes" id="UP000241436"/>
    </source>
</evidence>
<sequence>MSRPDSRILSNRCIIISDCIQPWATDRRRNLKRSGRPPRLTKTPVEGLSPKPSKLKGAVHNYGTIYVAIGSERRTYISMIEKVKISKFKASCLTLLDKVKKTGRPILVTRRGEPMAQVIPPPPPEKQASWLGAFQSTGKIVGDITSPALPISFSGLF</sequence>
<dbReference type="NCBIfam" id="TIGR01552">
    <property type="entry name" value="phd_fam"/>
    <property type="match status" value="1"/>
</dbReference>
<dbReference type="InterPro" id="IPR036165">
    <property type="entry name" value="YefM-like_sf"/>
</dbReference>
<dbReference type="SUPFAM" id="SSF143120">
    <property type="entry name" value="YefM-like"/>
    <property type="match status" value="1"/>
</dbReference>
<name>A0A2T4TZY8_9BACT</name>
<evidence type="ECO:0000256" key="2">
    <source>
        <dbReference type="SAM" id="MobiDB-lite"/>
    </source>
</evidence>
<dbReference type="EMBL" id="NVQC01000013">
    <property type="protein sequence ID" value="PTL36683.1"/>
    <property type="molecule type" value="Genomic_DNA"/>
</dbReference>
<dbReference type="Gene3D" id="3.40.1620.10">
    <property type="entry name" value="YefM-like domain"/>
    <property type="match status" value="1"/>
</dbReference>
<keyword evidence="4" id="KW-1185">Reference proteome</keyword>
<organism evidence="3 4">
    <name type="scientific">Candidatus Methylomirabilis limnetica</name>
    <dbReference type="NCBI Taxonomy" id="2033718"/>
    <lineage>
        <taxon>Bacteria</taxon>
        <taxon>Candidatus Methylomirabilota</taxon>
        <taxon>Candidatus Methylomirabilia</taxon>
        <taxon>Candidatus Methylomirabilales</taxon>
        <taxon>Candidatus Methylomirabilaceae</taxon>
        <taxon>Candidatus Methylomirabilis</taxon>
    </lineage>
</organism>
<dbReference type="Proteomes" id="UP000241436">
    <property type="component" value="Unassembled WGS sequence"/>
</dbReference>
<gene>
    <name evidence="3" type="ORF">CLG94_03115</name>
</gene>
<evidence type="ECO:0000313" key="3">
    <source>
        <dbReference type="EMBL" id="PTL36683.1"/>
    </source>
</evidence>